<evidence type="ECO:0008006" key="4">
    <source>
        <dbReference type="Google" id="ProtNLM"/>
    </source>
</evidence>
<feature type="region of interest" description="Disordered" evidence="1">
    <location>
        <begin position="2074"/>
        <end position="2094"/>
    </location>
</feature>
<dbReference type="EMBL" id="GFPF01003257">
    <property type="protein sequence ID" value="MAA14403.1"/>
    <property type="molecule type" value="Transcribed_RNA"/>
</dbReference>
<evidence type="ECO:0000313" key="3">
    <source>
        <dbReference type="EMBL" id="MAA14403.1"/>
    </source>
</evidence>
<evidence type="ECO:0000256" key="2">
    <source>
        <dbReference type="SAM" id="SignalP"/>
    </source>
</evidence>
<protein>
    <recommendedName>
        <fullName evidence="4">TIL domain containing protein</fullName>
    </recommendedName>
</protein>
<reference evidence="3" key="1">
    <citation type="journal article" date="2017" name="Parasit. Vectors">
        <title>Sialotranscriptomics of Rhipicephalus zambeziensis reveals intricate expression profiles of secretory proteins and suggests tight temporal transcriptional regulation during blood-feeding.</title>
        <authorList>
            <person name="de Castro M.H."/>
            <person name="de Klerk D."/>
            <person name="Pienaar R."/>
            <person name="Rees D.J.G."/>
            <person name="Mans B.J."/>
        </authorList>
    </citation>
    <scope>NUCLEOTIDE SEQUENCE</scope>
    <source>
        <tissue evidence="3">Salivary glands</tissue>
    </source>
</reference>
<feature type="chain" id="PRO_5012058817" description="TIL domain containing protein" evidence="2">
    <location>
        <begin position="24"/>
        <end position="2319"/>
    </location>
</feature>
<organism evidence="3">
    <name type="scientific">Rhipicephalus zambeziensis</name>
    <dbReference type="NCBI Taxonomy" id="60191"/>
    <lineage>
        <taxon>Eukaryota</taxon>
        <taxon>Metazoa</taxon>
        <taxon>Ecdysozoa</taxon>
        <taxon>Arthropoda</taxon>
        <taxon>Chelicerata</taxon>
        <taxon>Arachnida</taxon>
        <taxon>Acari</taxon>
        <taxon>Parasitiformes</taxon>
        <taxon>Ixodida</taxon>
        <taxon>Ixodoidea</taxon>
        <taxon>Ixodidae</taxon>
        <taxon>Rhipicephalinae</taxon>
        <taxon>Rhipicephalus</taxon>
        <taxon>Rhipicephalus</taxon>
    </lineage>
</organism>
<accession>A0A224YJL7</accession>
<feature type="compositionally biased region" description="Polar residues" evidence="1">
    <location>
        <begin position="299"/>
        <end position="309"/>
    </location>
</feature>
<feature type="compositionally biased region" description="Polar residues" evidence="1">
    <location>
        <begin position="493"/>
        <end position="504"/>
    </location>
</feature>
<feature type="region of interest" description="Disordered" evidence="1">
    <location>
        <begin position="259"/>
        <end position="323"/>
    </location>
</feature>
<sequence length="2319" mass="242590">MKAFIPLLLYCAASLTNVGLIEARKNGIVYYARGWYGGNPFSYSAGSEGSIWLSPSATAPLAPAYADDLENLSVSTLGDEQNAGLVSDSGGSVRNIGAGKLDVVSGPPVWSSIKRPGVLAKQAFNLGVKATPTGFLITPTRLFSTGKENTLLKNSVQKASSVSTTNPLDSTFGSAESSSVVRTGSLLHEKRLGSSLGANILKPVNNPTGSGQPPVSSNIPSLISAAESSGSLRAHEGAPLKLPHGPTFVGGVSTPLVGTTSLGAPGDSGVSGNSDLTRTAGTRSKHNVLDSGSALGAILTNTESRQPESPSMHGGSVHGNESSDSVVANIVSPSAGKLGIRHPPLLLGHITVAETLPLAGDSLRLNKAEAARNLLVDQRRTALHKNGKLILTGNTKIGSPLEILKSPDGSGPVISPPHGHFPGIVNASVLVGLVARGQTSSKQASESSENIHEGNSETYSGRNESQTPSISSKEASNINETGPRTDAVAPISSVGNEQGINTTLDPGLEKTRGIPNDKASGSPRGYSGNLFIHKINHSDITFNPVIPPSRGSRISFPSASLGGKVTPANTTPGGVIPGKPSLVEKPISESVSSGTMGKNPKKENLPSGMDAAMSPPPSALSGSAKPHLGRPETFQFTGPESGLGQLPSLHATTKGEEGLPAAITNRQMKKNRAYGLFMNTSLPSGFSISSTGVPTGSGSNIFHSSQHFGYTTPGTPGVASSNVESTHSSGIHEHAGGFQDSSPRTPVHRSRHYTSHVMGIQHPSLAGGMSGSPTTVVPSHPFVHAQTTSSTGINGPAGRLTSVPASNNPSRVHQKTGAYGPFSHTSLPSGFSISSTGVPIGTGSKVFRASTFIRGSPTAEIIGAAPVLRQSARLSDAREQGVLPARNHKTQPLNSYHYGHQAIALQPTGLPGGLSESTTGTRASDLFMHVQAFPNTRNAGAVGMQSMLPTLSDTHQSPQKKAAYGSFVHTSLPSGFSISSTGVPTGSGSKIFHASTHIKGFPTAGMIGAALTSGHPPRPGEIREHEGFPASSPKTQMNNRYQYAPNAHRRQYLGLGGDILESSASPKHFHPIVPIEAAPGSGSARAGDMLTRVLDFRNPSLRPQKTGAFGSFVHTSLPPGFSISSIGTPKAAASSTFHASEHLEGSPTSLIRRSSGTTGKPSHAGEEHEHTGRFAASIPKTQVQYSGQTPPHVLGMQNFLIAGGISKSYAPFENFQPATNVPISRTNGNAGATDLLAKAPDAIKPPPSPPEIEGHGSDRTNLPYGAPIGTASIVLHATERLGGPAAFGFHGDTGTPGQPSFPQEVRAHTRGFSASNRRTQFENTGLYRAQALGQQIPSYGGATLESSAASKVPHPSVNIQTSSSGNAGPLGPLTKVSGFVSLPQHARRIGLVGSFIPTTLPSRFGIRSTGAPVRAGSGIYRSGERLGGSYGPGIFAASVAPSKPPRVSAVGDMRALPSSSAGTNFENHGTYLPPTGGRQTPGLAGGVSRSSVPLQTSHPFRHMQPSLNTETAGPVRLLGNVPGLTNQPQSSQSSGIYDSFIYSRPPPGFSISNSRSPVGVRSRIFRSTERLQGSATPGIIEGGGTIRWPFHTGEVHQHFRGISNSNTRQPDGAGQFQSKELRKQTYGFTAGIPDPSSNLNGYPNSGNAGVVHYTEMNRANKVSPPTESSAGGRPSSSVAGYNILPESAGITNFGSVRLANEVGQPGFRTAGDMKSFVSPAFPQATSMMKPQPSLVGTSNSDGPFHIGSDRRHPTRVQLGSRVTYGSRYPEVFSSRFTSGHPTLPMVAVPKITGPSKPVRGPTGWPFTITRVANERPTNTNYASAFNGGFNVDTRKMKPEVHSPYKYVPRTVTPSSETHKADSYEPGIRLDPTNFEIGRRPLKWLSNQGGAPVLEGFATNGWKTQYGDISGNGASTPRSSAAASGVGDAGTTIRQGAKMYKPNYSSASEMMRARSRLLKMPRFEQAGESKERFHAARGVAYPGSTGGYGLNVPETLPYSFSTSFRGTAREVGSRTHNPVRNFRGTAGYEMNRAKNELRRQSTLSRTPEFQRGYLSISRRQPERTNEHEFIPHNQPTRISTYSTNSPSDRASTLSNAPNRLNDNAGSQHMEAVAGGKGFGEAAISSRGFAAGSTNHIFPSTGTYSPRTVGMGQSAFIGGSEGSPNTGTTMNSFLDGRLRGLMSSYPSKYQTSVGPWVSYFPKDKAGGRFANFDGFVGGRDGGRGNTGYMALPAGPGANTGYTTNNPPYHSDGPDRHPSRSASRIHSSGYLSTNYNNGLKGYLPFFPSRSTSDSSDSSRDNSAWNPRGAWQGIGSYPVSASN</sequence>
<feature type="region of interest" description="Disordered" evidence="1">
    <location>
        <begin position="440"/>
        <end position="522"/>
    </location>
</feature>
<proteinExistence type="predicted"/>
<feature type="region of interest" description="Disordered" evidence="1">
    <location>
        <begin position="588"/>
        <end position="659"/>
    </location>
</feature>
<feature type="compositionally biased region" description="Polar residues" evidence="1">
    <location>
        <begin position="270"/>
        <end position="282"/>
    </location>
</feature>
<feature type="region of interest" description="Disordered" evidence="1">
    <location>
        <begin position="1139"/>
        <end position="1170"/>
    </location>
</feature>
<evidence type="ECO:0000256" key="1">
    <source>
        <dbReference type="SAM" id="MobiDB-lite"/>
    </source>
</evidence>
<feature type="region of interest" description="Disordered" evidence="1">
    <location>
        <begin position="2231"/>
        <end position="2265"/>
    </location>
</feature>
<feature type="compositionally biased region" description="Polar residues" evidence="1">
    <location>
        <begin position="456"/>
        <end position="482"/>
    </location>
</feature>
<name>A0A224YJL7_9ACAR</name>
<keyword evidence="2" id="KW-0732">Signal</keyword>
<feature type="region of interest" description="Disordered" evidence="1">
    <location>
        <begin position="1846"/>
        <end position="1866"/>
    </location>
</feature>
<feature type="signal peptide" evidence="2">
    <location>
        <begin position="1"/>
        <end position="23"/>
    </location>
</feature>
<feature type="region of interest" description="Disordered" evidence="1">
    <location>
        <begin position="2286"/>
        <end position="2319"/>
    </location>
</feature>
<feature type="compositionally biased region" description="Polar residues" evidence="1">
    <location>
        <begin position="1146"/>
        <end position="1160"/>
    </location>
</feature>